<dbReference type="Pfam" id="PF00873">
    <property type="entry name" value="ACR_tran"/>
    <property type="match status" value="1"/>
</dbReference>
<protein>
    <submittedName>
        <fullName evidence="2">Efflux RND transporter permease subunit</fullName>
    </submittedName>
</protein>
<gene>
    <name evidence="2" type="ORF">O0S08_04735</name>
</gene>
<feature type="signal peptide" evidence="1">
    <location>
        <begin position="1"/>
        <end position="22"/>
    </location>
</feature>
<organism evidence="2 3">
    <name type="scientific">Nannocystis punicea</name>
    <dbReference type="NCBI Taxonomy" id="2995304"/>
    <lineage>
        <taxon>Bacteria</taxon>
        <taxon>Pseudomonadati</taxon>
        <taxon>Myxococcota</taxon>
        <taxon>Polyangia</taxon>
        <taxon>Nannocystales</taxon>
        <taxon>Nannocystaceae</taxon>
        <taxon>Nannocystis</taxon>
    </lineage>
</organism>
<reference evidence="2" key="1">
    <citation type="submission" date="2022-11" db="EMBL/GenBank/DDBJ databases">
        <title>Minimal conservation of predation-associated metabolite biosynthetic gene clusters underscores biosynthetic potential of Myxococcota including descriptions for ten novel species: Archangium lansinium sp. nov., Myxococcus landrumus sp. nov., Nannocystis bai.</title>
        <authorList>
            <person name="Ahearne A."/>
            <person name="Stevens C."/>
            <person name="Dowd S."/>
        </authorList>
    </citation>
    <scope>NUCLEOTIDE SEQUENCE</scope>
    <source>
        <strain evidence="2">Fl3</strain>
    </source>
</reference>
<dbReference type="Gene3D" id="3.30.70.1320">
    <property type="entry name" value="Multidrug efflux transporter AcrB pore domain like"/>
    <property type="match status" value="1"/>
</dbReference>
<dbReference type="PANTHER" id="PTHR32063">
    <property type="match status" value="1"/>
</dbReference>
<keyword evidence="1" id="KW-0732">Signal</keyword>
<dbReference type="RefSeq" id="WP_269037782.1">
    <property type="nucleotide sequence ID" value="NZ_CP114040.1"/>
</dbReference>
<dbReference type="Gene3D" id="3.30.70.1440">
    <property type="entry name" value="Multidrug efflux transporter AcrB pore domain"/>
    <property type="match status" value="1"/>
</dbReference>
<feature type="chain" id="PRO_5047470034" evidence="1">
    <location>
        <begin position="23"/>
        <end position="552"/>
    </location>
</feature>
<evidence type="ECO:0000313" key="3">
    <source>
        <dbReference type="Proteomes" id="UP001164459"/>
    </source>
</evidence>
<dbReference type="EMBL" id="CP114040">
    <property type="protein sequence ID" value="WAS95446.1"/>
    <property type="molecule type" value="Genomic_DNA"/>
</dbReference>
<dbReference type="SUPFAM" id="SSF82693">
    <property type="entry name" value="Multidrug efflux transporter AcrB pore domain, PN1, PN2, PC1 and PC2 subdomains"/>
    <property type="match status" value="1"/>
</dbReference>
<evidence type="ECO:0000313" key="2">
    <source>
        <dbReference type="EMBL" id="WAS95446.1"/>
    </source>
</evidence>
<dbReference type="Gene3D" id="3.30.70.1430">
    <property type="entry name" value="Multidrug efflux transporter AcrB pore domain"/>
    <property type="match status" value="2"/>
</dbReference>
<dbReference type="InterPro" id="IPR027463">
    <property type="entry name" value="AcrB_DN_DC_subdom"/>
</dbReference>
<dbReference type="PANTHER" id="PTHR32063:SF0">
    <property type="entry name" value="SWARMING MOTILITY PROTEIN SWRC"/>
    <property type="match status" value="1"/>
</dbReference>
<dbReference type="Proteomes" id="UP001164459">
    <property type="component" value="Chromosome"/>
</dbReference>
<name>A0ABY7H867_9BACT</name>
<sequence>MARRPCRFGPVLSVLLSLAACTAPPPPPEAQPAPPPPPVQVRVGVASPGDPADELEASVAAPVEAALARLPAVRRLYTRSLEGRVDVVATLTDAGALEAVHEALGGVLSLLPRSAEPPVLHRLGGAEPALAIATLPEFADTVRSGLERVSGVGRIDVCGVGERRAAVVLDRSRLAGVPLDRLVDAVTAALADDSAAPLFERLAALPIAGSLRLRDVAILQDGLRPPPCRAWTARGPVALLTAFTQSGADPRDVSTRARPHAVDLVSPTVDFFADPLPDDGDLAVLTAELQPRDDLGTTVAACLAALPDLPAWALTVAEPAPGEPLARVRLQLGTSVTFPIEHARNAMSRCTGSPRVAAIAPRARADHGLSLHVQGQDPDLRVGLARRLAERLAGLPRVTGLKVRAPEPGSLKVELSRDDLAARGVPVAAAAAVVRLAVGPVTVRGSRADGLRLGPELAVDIDVLDRTGPIEQLARELHVGSPTGPIPLSDLVRVQTTTGGPLYRIDRVAVAAVEVRLRSAADVEAVRRAINDLELPVGIAVAQAGELPEIDP</sequence>
<keyword evidence="3" id="KW-1185">Reference proteome</keyword>
<dbReference type="PROSITE" id="PS51257">
    <property type="entry name" value="PROKAR_LIPOPROTEIN"/>
    <property type="match status" value="1"/>
</dbReference>
<proteinExistence type="predicted"/>
<accession>A0ABY7H867</accession>
<dbReference type="Gene3D" id="3.30.2090.10">
    <property type="entry name" value="Multidrug efflux transporter AcrB TolC docking domain, DN and DC subdomains"/>
    <property type="match status" value="2"/>
</dbReference>
<dbReference type="InterPro" id="IPR001036">
    <property type="entry name" value="Acrflvin-R"/>
</dbReference>
<evidence type="ECO:0000256" key="1">
    <source>
        <dbReference type="SAM" id="SignalP"/>
    </source>
</evidence>